<protein>
    <submittedName>
        <fullName evidence="4">Protein SIEVE ELEMENT OCCLUSION B-like</fullName>
    </submittedName>
</protein>
<proteinExistence type="predicted"/>
<dbReference type="PANTHER" id="PTHR33232">
    <property type="entry name" value="PROTEIN SIEVE ELEMENT OCCLUSION B-LIKE"/>
    <property type="match status" value="1"/>
</dbReference>
<dbReference type="Pfam" id="PF14577">
    <property type="entry name" value="SEO_C"/>
    <property type="match status" value="1"/>
</dbReference>
<dbReference type="RefSeq" id="XP_048133602.1">
    <property type="nucleotide sequence ID" value="XM_048277645.1"/>
</dbReference>
<gene>
    <name evidence="4" type="primary">LOC115750296</name>
</gene>
<evidence type="ECO:0000313" key="3">
    <source>
        <dbReference type="Proteomes" id="UP000827889"/>
    </source>
</evidence>
<evidence type="ECO:0000313" key="4">
    <source>
        <dbReference type="RefSeq" id="XP_048133602.1"/>
    </source>
</evidence>
<reference evidence="4" key="2">
    <citation type="submission" date="2025-08" db="UniProtKB">
        <authorList>
            <consortium name="RefSeq"/>
        </authorList>
    </citation>
    <scope>IDENTIFICATION</scope>
    <source>
        <tissue evidence="4">Leaf</tissue>
    </source>
</reference>
<dbReference type="InterPro" id="IPR027942">
    <property type="entry name" value="SEO_N"/>
</dbReference>
<name>A0ABM3HAH4_9MYRT</name>
<reference evidence="3" key="1">
    <citation type="submission" date="2025-05" db="UniProtKB">
        <authorList>
            <consortium name="RefSeq"/>
        </authorList>
    </citation>
    <scope>NUCLEOTIDE SEQUENCE [LARGE SCALE GENOMIC DNA]</scope>
</reference>
<evidence type="ECO:0000259" key="1">
    <source>
        <dbReference type="Pfam" id="PF14576"/>
    </source>
</evidence>
<feature type="domain" description="Sieve element occlusion N-terminal" evidence="1">
    <location>
        <begin position="16"/>
        <end position="279"/>
    </location>
</feature>
<dbReference type="Gene3D" id="3.40.30.10">
    <property type="entry name" value="Glutaredoxin"/>
    <property type="match status" value="1"/>
</dbReference>
<dbReference type="GeneID" id="115750296"/>
<dbReference type="Proteomes" id="UP000827889">
    <property type="component" value="Chromosome 1"/>
</dbReference>
<accession>A0ABM3HAH4</accession>
<dbReference type="PANTHER" id="PTHR33232:SF9">
    <property type="entry name" value="PROTEIN SIEVE ELEMENT OCCLUSION B"/>
    <property type="match status" value="1"/>
</dbReference>
<feature type="domain" description="Sieve element occlusion C-terminal" evidence="2">
    <location>
        <begin position="464"/>
        <end position="635"/>
    </location>
</feature>
<dbReference type="InterPro" id="IPR039299">
    <property type="entry name" value="SEOA"/>
</dbReference>
<evidence type="ECO:0000259" key="2">
    <source>
        <dbReference type="Pfam" id="PF14577"/>
    </source>
</evidence>
<dbReference type="Pfam" id="PF14576">
    <property type="entry name" value="SEO_N"/>
    <property type="match status" value="1"/>
</dbReference>
<keyword evidence="3" id="KW-1185">Reference proteome</keyword>
<sequence length="638" mass="73136">MAGNNSFMTTLLALLDDDKYTNDVPSQPPSSMELVDVKYYLSVIEEILDAATAVAENTQPKGNQVQSKSSTLTSKGISASLSSTINELCCQITCKAQHTNDVRQTMESLLGQLSAFSWDAKAVLTLLALTVHYAEKWHLAQIEESDVLFRLTGILKGSLVIGKSLNTQQRAEAFMVFNYLIRDTLKFTRYIVENDSKGFREFAASISISGYFKFIIVIVLGCSVQFSGMISTGNEFLELDLSPFFNRVTKRYEVFMEYVKIYERENEKLQYKRIKELYRSPAGILKLVAEMFCTEKDSPTVYHCIKKTTVKVEELQSKNVMLLISELNLSNDDFAMLTAIYKASAFKSSNYEILWVPIVDEKDREQFLKKRSQMTWYSCNSIVSKAAAKFIRKHWQFKQQTKLVVLNPEGKLVNMEAMAMIRLWQSEAFPPTSQRGWALWEKHRNNWLKLVVDTDLSWEMKPLIFLCGSAEDSKIVEQIDDILNSKLAAYNIKFLNINTKRKQFLSRLESCIAWKMQANKEMPDPLTLELLELYTSYKKQSGFAIVARGSSVIVNTTLTDLWKVLSEHRLWIKKDTNRDNFETHFQAYYKAVILMPQCYQFSIPDMVGDIPECIKCPTTNCTRKMETVVTFKCCHGAH</sequence>
<dbReference type="InterPro" id="IPR027944">
    <property type="entry name" value="SEO_C"/>
</dbReference>
<organism evidence="3 4">
    <name type="scientific">Rhodamnia argentea</name>
    <dbReference type="NCBI Taxonomy" id="178133"/>
    <lineage>
        <taxon>Eukaryota</taxon>
        <taxon>Viridiplantae</taxon>
        <taxon>Streptophyta</taxon>
        <taxon>Embryophyta</taxon>
        <taxon>Tracheophyta</taxon>
        <taxon>Spermatophyta</taxon>
        <taxon>Magnoliopsida</taxon>
        <taxon>eudicotyledons</taxon>
        <taxon>Gunneridae</taxon>
        <taxon>Pentapetalae</taxon>
        <taxon>rosids</taxon>
        <taxon>malvids</taxon>
        <taxon>Myrtales</taxon>
        <taxon>Myrtaceae</taxon>
        <taxon>Myrtoideae</taxon>
        <taxon>Myrteae</taxon>
        <taxon>Australasian group</taxon>
        <taxon>Rhodamnia</taxon>
    </lineage>
</organism>